<evidence type="ECO:0000313" key="3">
    <source>
        <dbReference type="Proteomes" id="UP000077519"/>
    </source>
</evidence>
<dbReference type="RefSeq" id="WP_068421052.1">
    <property type="nucleotide sequence ID" value="NZ_LVHI01000002.1"/>
</dbReference>
<proteinExistence type="predicted"/>
<dbReference type="GO" id="GO:0003700">
    <property type="term" value="F:DNA-binding transcription factor activity"/>
    <property type="evidence" value="ECO:0007669"/>
    <property type="project" value="InterPro"/>
</dbReference>
<protein>
    <recommendedName>
        <fullName evidence="1">HTH marR-type domain-containing protein</fullName>
    </recommendedName>
</protein>
<dbReference type="SMART" id="SM00347">
    <property type="entry name" value="HTH_MARR"/>
    <property type="match status" value="1"/>
</dbReference>
<dbReference type="Proteomes" id="UP000077519">
    <property type="component" value="Unassembled WGS sequence"/>
</dbReference>
<reference evidence="2 3" key="1">
    <citation type="submission" date="2016-03" db="EMBL/GenBank/DDBJ databases">
        <title>Genome sequence of Rhodococcus kyotonensis KB10.</title>
        <authorList>
            <person name="Jeong H."/>
            <person name="Hong C.E."/>
            <person name="Jo S.H."/>
            <person name="Park J.M."/>
        </authorList>
    </citation>
    <scope>NUCLEOTIDE SEQUENCE [LARGE SCALE GENOMIC DNA]</scope>
    <source>
        <strain evidence="2 3">KB10</strain>
    </source>
</reference>
<dbReference type="EMBL" id="LVHI01000002">
    <property type="protein sequence ID" value="OAK56877.1"/>
    <property type="molecule type" value="Genomic_DNA"/>
</dbReference>
<organism evidence="2 3">
    <name type="scientific">Rhodococcoides kyotonense</name>
    <dbReference type="NCBI Taxonomy" id="398843"/>
    <lineage>
        <taxon>Bacteria</taxon>
        <taxon>Bacillati</taxon>
        <taxon>Actinomycetota</taxon>
        <taxon>Actinomycetes</taxon>
        <taxon>Mycobacteriales</taxon>
        <taxon>Nocardiaceae</taxon>
        <taxon>Rhodococcoides</taxon>
    </lineage>
</organism>
<dbReference type="AlphaFoldDB" id="A0A177YMU2"/>
<dbReference type="Gene3D" id="1.10.10.10">
    <property type="entry name" value="Winged helix-like DNA-binding domain superfamily/Winged helix DNA-binding domain"/>
    <property type="match status" value="1"/>
</dbReference>
<evidence type="ECO:0000313" key="2">
    <source>
        <dbReference type="EMBL" id="OAK56877.1"/>
    </source>
</evidence>
<dbReference type="InterPro" id="IPR036390">
    <property type="entry name" value="WH_DNA-bd_sf"/>
</dbReference>
<gene>
    <name evidence="2" type="ORF">A3K89_14745</name>
</gene>
<dbReference type="SUPFAM" id="SSF46785">
    <property type="entry name" value="Winged helix' DNA-binding domain"/>
    <property type="match status" value="1"/>
</dbReference>
<evidence type="ECO:0000259" key="1">
    <source>
        <dbReference type="PROSITE" id="PS50995"/>
    </source>
</evidence>
<accession>A0A177YMU2</accession>
<comment type="caution">
    <text evidence="2">The sequence shown here is derived from an EMBL/GenBank/DDBJ whole genome shotgun (WGS) entry which is preliminary data.</text>
</comment>
<sequence>MSPSYGRTAALDGCIDTHRADSQYELVSTVLRLATLARTQFGDALKPAGMSWARYEVLALLCRNGPSSYREIGAELARHRTSIKSTVAALEESGHVTRSSDWKWPQRLLVEATESGRRAVTRAEKALHRNAIPQEAADEYPTALEALRRLERTWTQPRLLQ</sequence>
<dbReference type="InterPro" id="IPR036388">
    <property type="entry name" value="WH-like_DNA-bd_sf"/>
</dbReference>
<feature type="domain" description="HTH marR-type" evidence="1">
    <location>
        <begin position="23"/>
        <end position="152"/>
    </location>
</feature>
<keyword evidence="3" id="KW-1185">Reference proteome</keyword>
<dbReference type="PROSITE" id="PS50995">
    <property type="entry name" value="HTH_MARR_2"/>
    <property type="match status" value="1"/>
</dbReference>
<name>A0A177YMU2_9NOCA</name>
<dbReference type="InterPro" id="IPR000835">
    <property type="entry name" value="HTH_MarR-typ"/>
</dbReference>